<dbReference type="AlphaFoldDB" id="A0A1Z5JP01"/>
<evidence type="ECO:0000313" key="2">
    <source>
        <dbReference type="Proteomes" id="UP000198406"/>
    </source>
</evidence>
<name>A0A1Z5JP01_FISSO</name>
<dbReference type="InParanoid" id="A0A1Z5JP01"/>
<organism evidence="1 2">
    <name type="scientific">Fistulifera solaris</name>
    <name type="common">Oleaginous diatom</name>
    <dbReference type="NCBI Taxonomy" id="1519565"/>
    <lineage>
        <taxon>Eukaryota</taxon>
        <taxon>Sar</taxon>
        <taxon>Stramenopiles</taxon>
        <taxon>Ochrophyta</taxon>
        <taxon>Bacillariophyta</taxon>
        <taxon>Bacillariophyceae</taxon>
        <taxon>Bacillariophycidae</taxon>
        <taxon>Naviculales</taxon>
        <taxon>Naviculaceae</taxon>
        <taxon>Fistulifera</taxon>
    </lineage>
</organism>
<reference evidence="1 2" key="1">
    <citation type="journal article" date="2015" name="Plant Cell">
        <title>Oil accumulation by the oleaginous diatom Fistulifera solaris as revealed by the genome and transcriptome.</title>
        <authorList>
            <person name="Tanaka T."/>
            <person name="Maeda Y."/>
            <person name="Veluchamy A."/>
            <person name="Tanaka M."/>
            <person name="Abida H."/>
            <person name="Marechal E."/>
            <person name="Bowler C."/>
            <person name="Muto M."/>
            <person name="Sunaga Y."/>
            <person name="Tanaka M."/>
            <person name="Yoshino T."/>
            <person name="Taniguchi T."/>
            <person name="Fukuda Y."/>
            <person name="Nemoto M."/>
            <person name="Matsumoto M."/>
            <person name="Wong P.S."/>
            <person name="Aburatani S."/>
            <person name="Fujibuchi W."/>
        </authorList>
    </citation>
    <scope>NUCLEOTIDE SEQUENCE [LARGE SCALE GENOMIC DNA]</scope>
    <source>
        <strain evidence="1 2">JPCC DA0580</strain>
    </source>
</reference>
<keyword evidence="2" id="KW-1185">Reference proteome</keyword>
<protein>
    <submittedName>
        <fullName evidence="1">Uncharacterized protein</fullName>
    </submittedName>
</protein>
<dbReference type="EMBL" id="BDSP01000096">
    <property type="protein sequence ID" value="GAX15773.1"/>
    <property type="molecule type" value="Genomic_DNA"/>
</dbReference>
<proteinExistence type="predicted"/>
<evidence type="ECO:0000313" key="1">
    <source>
        <dbReference type="EMBL" id="GAX15773.1"/>
    </source>
</evidence>
<dbReference type="InterPro" id="IPR003903">
    <property type="entry name" value="UIM_dom"/>
</dbReference>
<dbReference type="Pfam" id="PF02809">
    <property type="entry name" value="UIM"/>
    <property type="match status" value="2"/>
</dbReference>
<gene>
    <name evidence="1" type="ORF">FisN_3Lu216</name>
</gene>
<sequence length="173" mass="19613">MNSAAVDSSRFSHLATDLQDGDVWCERVTVCESVTKDGAPKLLLRSYYRNRRTGERVWDEPPSGASQVQHATPAMRARGEAKLRELRTTLAMIPTEQEKKKKKKKRGFFGMFQRNTSNEAVEDSKDLNLQKAIALSMSNESASRQVHYDDEYIHDDDEEVALAKALSLSEEDF</sequence>
<dbReference type="Proteomes" id="UP000198406">
    <property type="component" value="Unassembled WGS sequence"/>
</dbReference>
<accession>A0A1Z5JP01</accession>
<dbReference type="OrthoDB" id="49499at2759"/>
<comment type="caution">
    <text evidence="1">The sequence shown here is derived from an EMBL/GenBank/DDBJ whole genome shotgun (WGS) entry which is preliminary data.</text>
</comment>